<keyword evidence="3" id="KW-0804">Transcription</keyword>
<evidence type="ECO:0000256" key="3">
    <source>
        <dbReference type="ARBA" id="ARBA00023163"/>
    </source>
</evidence>
<dbReference type="SMART" id="SM00354">
    <property type="entry name" value="HTH_LACI"/>
    <property type="match status" value="1"/>
</dbReference>
<proteinExistence type="predicted"/>
<dbReference type="InterPro" id="IPR046335">
    <property type="entry name" value="LacI/GalR-like_sensor"/>
</dbReference>
<dbReference type="GO" id="GO:0003700">
    <property type="term" value="F:DNA-binding transcription factor activity"/>
    <property type="evidence" value="ECO:0007669"/>
    <property type="project" value="TreeGrafter"/>
</dbReference>
<organism evidence="5 6">
    <name type="scientific">Vibrio diazotrophicus</name>
    <dbReference type="NCBI Taxonomy" id="685"/>
    <lineage>
        <taxon>Bacteria</taxon>
        <taxon>Pseudomonadati</taxon>
        <taxon>Pseudomonadota</taxon>
        <taxon>Gammaproteobacteria</taxon>
        <taxon>Vibrionales</taxon>
        <taxon>Vibrionaceae</taxon>
        <taxon>Vibrio</taxon>
    </lineage>
</organism>
<dbReference type="PRINTS" id="PR00036">
    <property type="entry name" value="HTHLACI"/>
</dbReference>
<reference evidence="5 6" key="1">
    <citation type="submission" date="2018-01" db="EMBL/GenBank/DDBJ databases">
        <title>Draft genome sequences of six Vibrio diazotrophicus strains isolated from deep-sea sediments of the Baltic Sea.</title>
        <authorList>
            <person name="Castillo D."/>
            <person name="Vandieken V."/>
            <person name="Chiang O."/>
            <person name="Middelboe M."/>
        </authorList>
    </citation>
    <scope>NUCLEOTIDE SEQUENCE [LARGE SCALE GENOMIC DNA]</scope>
    <source>
        <strain evidence="5 6">60.27F</strain>
    </source>
</reference>
<evidence type="ECO:0000259" key="4">
    <source>
        <dbReference type="PROSITE" id="PS50932"/>
    </source>
</evidence>
<dbReference type="AlphaFoldDB" id="A0A2J8I4S0"/>
<dbReference type="InterPro" id="IPR000843">
    <property type="entry name" value="HTH_LacI"/>
</dbReference>
<feature type="domain" description="HTH lacI-type" evidence="4">
    <location>
        <begin position="2"/>
        <end position="56"/>
    </location>
</feature>
<dbReference type="SUPFAM" id="SSF53822">
    <property type="entry name" value="Periplasmic binding protein-like I"/>
    <property type="match status" value="1"/>
</dbReference>
<dbReference type="PANTHER" id="PTHR30146:SF67">
    <property type="entry name" value="HTH-TYPE TRANSCRIPTIONAL REGULATOR ASCG"/>
    <property type="match status" value="1"/>
</dbReference>
<evidence type="ECO:0000313" key="6">
    <source>
        <dbReference type="Proteomes" id="UP000236449"/>
    </source>
</evidence>
<dbReference type="Gene3D" id="1.10.260.40">
    <property type="entry name" value="lambda repressor-like DNA-binding domains"/>
    <property type="match status" value="1"/>
</dbReference>
<dbReference type="Gene3D" id="3.40.50.2300">
    <property type="match status" value="2"/>
</dbReference>
<sequence>MATINDVCKAAGVSKATVSRVLNNSPQVKEVTRNAVLSVMKELGYQPNTLAQALATNTSNSIGLVLPEFRSNYFGSVLHHAGQAALQAGKKLLVIRSKNSAEGERESVETIANQRCDAILLYSRHLSEFELVELQQKIAQPLVILNRQLKAESLSSFGLKQTQLATLAMDHLIQLGHKNIACITSPINSETGRLRLEAYKNQLSVAGISEKKDWIVEGDNTLEGGYKGAQILLQTGEKFTAIFACNDDMAIGAIRALHDHGLRVPQDVSVIGIDNEPAAAYAIPSLSTVSLPIIRLTQDATALALTLANKQGNLTSHQAYDGELVARESTQAIAGCIIDE</sequence>
<evidence type="ECO:0000313" key="5">
    <source>
        <dbReference type="EMBL" id="PNI05484.1"/>
    </source>
</evidence>
<keyword evidence="2" id="KW-0238">DNA-binding</keyword>
<protein>
    <submittedName>
        <fullName evidence="5">LacI family transcriptional regulator</fullName>
    </submittedName>
</protein>
<accession>A0A2J8I4S0</accession>
<dbReference type="SUPFAM" id="SSF47413">
    <property type="entry name" value="lambda repressor-like DNA-binding domains"/>
    <property type="match status" value="1"/>
</dbReference>
<keyword evidence="1" id="KW-0805">Transcription regulation</keyword>
<evidence type="ECO:0000256" key="1">
    <source>
        <dbReference type="ARBA" id="ARBA00023015"/>
    </source>
</evidence>
<comment type="caution">
    <text evidence="5">The sequence shown here is derived from an EMBL/GenBank/DDBJ whole genome shotgun (WGS) entry which is preliminary data.</text>
</comment>
<dbReference type="Pfam" id="PF13377">
    <property type="entry name" value="Peripla_BP_3"/>
    <property type="match status" value="1"/>
</dbReference>
<dbReference type="GO" id="GO:0000976">
    <property type="term" value="F:transcription cis-regulatory region binding"/>
    <property type="evidence" value="ECO:0007669"/>
    <property type="project" value="TreeGrafter"/>
</dbReference>
<dbReference type="InterPro" id="IPR028082">
    <property type="entry name" value="Peripla_BP_I"/>
</dbReference>
<gene>
    <name evidence="5" type="ORF">C1N32_08895</name>
</gene>
<dbReference type="CDD" id="cd06270">
    <property type="entry name" value="PBP1_GalS-like"/>
    <property type="match status" value="1"/>
</dbReference>
<dbReference type="PROSITE" id="PS50932">
    <property type="entry name" value="HTH_LACI_2"/>
    <property type="match status" value="1"/>
</dbReference>
<name>A0A2J8I4S0_VIBDI</name>
<dbReference type="Proteomes" id="UP000236449">
    <property type="component" value="Unassembled WGS sequence"/>
</dbReference>
<dbReference type="CDD" id="cd01392">
    <property type="entry name" value="HTH_LacI"/>
    <property type="match status" value="1"/>
</dbReference>
<dbReference type="InterPro" id="IPR010982">
    <property type="entry name" value="Lambda_DNA-bd_dom_sf"/>
</dbReference>
<dbReference type="RefSeq" id="WP_102966050.1">
    <property type="nucleotide sequence ID" value="NZ_POSK01000004.1"/>
</dbReference>
<dbReference type="PANTHER" id="PTHR30146">
    <property type="entry name" value="LACI-RELATED TRANSCRIPTIONAL REPRESSOR"/>
    <property type="match status" value="1"/>
</dbReference>
<dbReference type="OrthoDB" id="9798934at2"/>
<dbReference type="Pfam" id="PF00356">
    <property type="entry name" value="LacI"/>
    <property type="match status" value="1"/>
</dbReference>
<evidence type="ECO:0000256" key="2">
    <source>
        <dbReference type="ARBA" id="ARBA00023125"/>
    </source>
</evidence>
<dbReference type="EMBL" id="POSK01000004">
    <property type="protein sequence ID" value="PNI05484.1"/>
    <property type="molecule type" value="Genomic_DNA"/>
</dbReference>